<keyword evidence="2" id="KW-1185">Reference proteome</keyword>
<evidence type="ECO:0000313" key="2">
    <source>
        <dbReference type="Proteomes" id="UP000257136"/>
    </source>
</evidence>
<dbReference type="EMBL" id="QUNI01000001">
    <property type="protein sequence ID" value="REH01627.1"/>
    <property type="molecule type" value="Genomic_DNA"/>
</dbReference>
<gene>
    <name evidence="1" type="ORF">C8P67_101105</name>
</gene>
<organism evidence="1 2">
    <name type="scientific">Flavobacterium aquicola</name>
    <dbReference type="NCBI Taxonomy" id="1682742"/>
    <lineage>
        <taxon>Bacteria</taxon>
        <taxon>Pseudomonadati</taxon>
        <taxon>Bacteroidota</taxon>
        <taxon>Flavobacteriia</taxon>
        <taxon>Flavobacteriales</taxon>
        <taxon>Flavobacteriaceae</taxon>
        <taxon>Flavobacterium</taxon>
    </lineage>
</organism>
<reference evidence="1 2" key="1">
    <citation type="submission" date="2018-08" db="EMBL/GenBank/DDBJ databases">
        <title>Genomic Encyclopedia of Archaeal and Bacterial Type Strains, Phase II (KMG-II): from individual species to whole genera.</title>
        <authorList>
            <person name="Goeker M."/>
        </authorList>
    </citation>
    <scope>NUCLEOTIDE SEQUENCE [LARGE SCALE GENOMIC DNA]</scope>
    <source>
        <strain evidence="1 2">DSM 100880</strain>
    </source>
</reference>
<dbReference type="AlphaFoldDB" id="A0A3E0EWU3"/>
<dbReference type="Proteomes" id="UP000257136">
    <property type="component" value="Unassembled WGS sequence"/>
</dbReference>
<dbReference type="CDD" id="cd07814">
    <property type="entry name" value="SRPBCC_CalC_Aha1-like"/>
    <property type="match status" value="1"/>
</dbReference>
<sequence length="165" mass="19101">MKNQDFTSTILVDKTPAEAFNAIQNFRGWWSEDIEGETDQLGETFFYHYQDIHLCKIKLVEKIQDQKLVYQVLANEFSFTQDKTEWVNTKMIFEISKEGEQTKVKLTHEGLTPKDECYNICNDAWTGFIQNSLKSLINTGKGQPNPKDGTNEINAENIKKWNIAN</sequence>
<evidence type="ECO:0008006" key="3">
    <source>
        <dbReference type="Google" id="ProtNLM"/>
    </source>
</evidence>
<accession>A0A3E0EWU3</accession>
<dbReference type="RefSeq" id="WP_115809282.1">
    <property type="nucleotide sequence ID" value="NZ_QUNI01000001.1"/>
</dbReference>
<name>A0A3E0EWU3_9FLAO</name>
<proteinExistence type="predicted"/>
<dbReference type="OrthoDB" id="287565at2"/>
<evidence type="ECO:0000313" key="1">
    <source>
        <dbReference type="EMBL" id="REH01627.1"/>
    </source>
</evidence>
<protein>
    <recommendedName>
        <fullName evidence="3">Activator of Hsp90 ATPase-like protein</fullName>
    </recommendedName>
</protein>
<dbReference type="InterPro" id="IPR023393">
    <property type="entry name" value="START-like_dom_sf"/>
</dbReference>
<dbReference type="Gene3D" id="3.30.530.20">
    <property type="match status" value="1"/>
</dbReference>
<dbReference type="SUPFAM" id="SSF55961">
    <property type="entry name" value="Bet v1-like"/>
    <property type="match status" value="1"/>
</dbReference>
<comment type="caution">
    <text evidence="1">The sequence shown here is derived from an EMBL/GenBank/DDBJ whole genome shotgun (WGS) entry which is preliminary data.</text>
</comment>